<dbReference type="OrthoDB" id="9814383at2"/>
<feature type="signal peptide" evidence="3">
    <location>
        <begin position="1"/>
        <end position="21"/>
    </location>
</feature>
<reference evidence="5 6" key="1">
    <citation type="submission" date="2016-11" db="EMBL/GenBank/DDBJ databases">
        <authorList>
            <person name="Jaros S."/>
            <person name="Januszkiewicz K."/>
            <person name="Wedrychowicz H."/>
        </authorList>
    </citation>
    <scope>NUCLEOTIDE SEQUENCE [LARGE SCALE GENOMIC DNA]</scope>
    <source>
        <strain evidence="5 6">DSM 18119</strain>
    </source>
</reference>
<dbReference type="GO" id="GO:0008237">
    <property type="term" value="F:metallopeptidase activity"/>
    <property type="evidence" value="ECO:0007669"/>
    <property type="project" value="InterPro"/>
</dbReference>
<feature type="active site" description="Proton acceptor" evidence="1">
    <location>
        <position position="389"/>
    </location>
</feature>
<dbReference type="EMBL" id="FQUU01000013">
    <property type="protein sequence ID" value="SHF58891.1"/>
    <property type="molecule type" value="Genomic_DNA"/>
</dbReference>
<dbReference type="Pfam" id="PF01433">
    <property type="entry name" value="Peptidase_M1"/>
    <property type="match status" value="1"/>
</dbReference>
<dbReference type="RefSeq" id="WP_072836188.1">
    <property type="nucleotide sequence ID" value="NZ_FQUU01000013.1"/>
</dbReference>
<dbReference type="AlphaFoldDB" id="A0A1M5CVZ3"/>
<keyword evidence="2" id="KW-0479">Metal-binding</keyword>
<evidence type="ECO:0000313" key="6">
    <source>
        <dbReference type="Proteomes" id="UP000184048"/>
    </source>
</evidence>
<protein>
    <recommendedName>
        <fullName evidence="4">Peptidase M1 membrane alanine aminopeptidase domain-containing protein</fullName>
    </recommendedName>
</protein>
<proteinExistence type="predicted"/>
<dbReference type="InterPro" id="IPR034015">
    <property type="entry name" value="M1_LTA4H"/>
</dbReference>
<dbReference type="GO" id="GO:0008270">
    <property type="term" value="F:zinc ion binding"/>
    <property type="evidence" value="ECO:0007669"/>
    <property type="project" value="InterPro"/>
</dbReference>
<evidence type="ECO:0000259" key="4">
    <source>
        <dbReference type="Pfam" id="PF01433"/>
    </source>
</evidence>
<organism evidence="5 6">
    <name type="scientific">Flavisolibacter ginsengisoli DSM 18119</name>
    <dbReference type="NCBI Taxonomy" id="1121884"/>
    <lineage>
        <taxon>Bacteria</taxon>
        <taxon>Pseudomonadati</taxon>
        <taxon>Bacteroidota</taxon>
        <taxon>Chitinophagia</taxon>
        <taxon>Chitinophagales</taxon>
        <taxon>Chitinophagaceae</taxon>
        <taxon>Flavisolibacter</taxon>
    </lineage>
</organism>
<feature type="active site" description="Proton donor" evidence="1">
    <location>
        <position position="492"/>
    </location>
</feature>
<accession>A0A1M5CVZ3</accession>
<dbReference type="InterPro" id="IPR027268">
    <property type="entry name" value="Peptidase_M4/M1_CTD_sf"/>
</dbReference>
<keyword evidence="6" id="KW-1185">Reference proteome</keyword>
<dbReference type="PROSITE" id="PS51257">
    <property type="entry name" value="PROKAR_LIPOPROTEIN"/>
    <property type="match status" value="1"/>
</dbReference>
<dbReference type="Gene3D" id="1.10.390.10">
    <property type="entry name" value="Neutral Protease Domain 2"/>
    <property type="match status" value="1"/>
</dbReference>
<dbReference type="SUPFAM" id="SSF55486">
    <property type="entry name" value="Metalloproteases ('zincins'), catalytic domain"/>
    <property type="match status" value="1"/>
</dbReference>
<evidence type="ECO:0000256" key="1">
    <source>
        <dbReference type="PIRSR" id="PIRSR634015-1"/>
    </source>
</evidence>
<evidence type="ECO:0000313" key="5">
    <source>
        <dbReference type="EMBL" id="SHF58891.1"/>
    </source>
</evidence>
<comment type="cofactor">
    <cofactor evidence="2">
        <name>Zn(2+)</name>
        <dbReference type="ChEBI" id="CHEBI:29105"/>
    </cofactor>
    <text evidence="2">Binds 1 zinc ion per subunit.</text>
</comment>
<keyword evidence="3" id="KW-0732">Signal</keyword>
<dbReference type="PANTHER" id="PTHR45726">
    <property type="entry name" value="LEUKOTRIENE A-4 HYDROLASE"/>
    <property type="match status" value="1"/>
</dbReference>
<feature type="binding site" evidence="2">
    <location>
        <position position="392"/>
    </location>
    <ligand>
        <name>Zn(2+)</name>
        <dbReference type="ChEBI" id="CHEBI:29105"/>
        <note>catalytic</note>
    </ligand>
</feature>
<sequence length="669" mass="77909">MKQPFVPLLIILLFLSCTLFAQPDRWQQRVKYTMNIDMNVQTNQYKGKQNIEYWNNSPDTLHRVFFHLYWNAFQPNSMMDVRSRRQGTIIMGKDRNGNEVADWDPRVEDRILNLTPEEIGYEKVSVIKMNGRIQKTKLHETILEVMLDKPILPKSKVIFDMDWDAQVPLQVRRSGRDNPSTMVRYTMTQWYPKLVEYDYEGWHPTPYIAREFYGVWGDYDVKINIDGSYLLGGSGTVVNAKEVGYGYASPTSKGPASKAKTLTWHFVAPNVHDFAWAADPEYKHIVRQVPGGPTINVIYNGQPSRDVWEDMSDAARSGYKNDFNNYVQKWDEQWETVANAAVTVLPYIEKTFGAYPYKQYSFIHGGDGGMEYPNCTMISGPSLGTAFHEWMHSWYQGMLGTNESLYPWMDEGFTEFATNKVEEYYRQQVLRKALLNNPEALKRSDSIANVKPLLQAPNYNGYFRLVKSGKEEPMSTHSDHYNTNYAYSNAAYSKGAVFLEQLGYIIGAKARDQVMLEYYRQWRFKHPNANDFIRVAEKLSNIQLDWYKEYWISSTKTIDYAIDSLWQSGNGTNIRLRDIGMMPMPIDVKVTFKDGTSEWHYIPMSLMFGEKPAEEGQEGRKVYEEWKWTHPTYEISTSRKLTDITSVEIDPSYRMADVERKNNRLELKW</sequence>
<keyword evidence="2" id="KW-0862">Zinc</keyword>
<gene>
    <name evidence="5" type="ORF">SAMN02745131_03050</name>
</gene>
<feature type="chain" id="PRO_5012183441" description="Peptidase M1 membrane alanine aminopeptidase domain-containing protein" evidence="3">
    <location>
        <begin position="22"/>
        <end position="669"/>
    </location>
</feature>
<dbReference type="STRING" id="1121884.SAMN02745131_03050"/>
<dbReference type="CDD" id="cd09604">
    <property type="entry name" value="M1_APN_like"/>
    <property type="match status" value="1"/>
</dbReference>
<dbReference type="Proteomes" id="UP000184048">
    <property type="component" value="Unassembled WGS sequence"/>
</dbReference>
<dbReference type="InterPro" id="IPR014782">
    <property type="entry name" value="Peptidase_M1_dom"/>
</dbReference>
<dbReference type="PANTHER" id="PTHR45726:SF3">
    <property type="entry name" value="LEUKOTRIENE A-4 HYDROLASE"/>
    <property type="match status" value="1"/>
</dbReference>
<feature type="binding site" evidence="2">
    <location>
        <position position="388"/>
    </location>
    <ligand>
        <name>Zn(2+)</name>
        <dbReference type="ChEBI" id="CHEBI:29105"/>
        <note>catalytic</note>
    </ligand>
</feature>
<feature type="binding site" evidence="2">
    <location>
        <position position="411"/>
    </location>
    <ligand>
        <name>Zn(2+)</name>
        <dbReference type="ChEBI" id="CHEBI:29105"/>
        <note>catalytic</note>
    </ligand>
</feature>
<feature type="domain" description="Peptidase M1 membrane alanine aminopeptidase" evidence="4">
    <location>
        <begin position="387"/>
        <end position="550"/>
    </location>
</feature>
<name>A0A1M5CVZ3_9BACT</name>
<evidence type="ECO:0000256" key="3">
    <source>
        <dbReference type="SAM" id="SignalP"/>
    </source>
</evidence>
<evidence type="ECO:0000256" key="2">
    <source>
        <dbReference type="PIRSR" id="PIRSR634015-3"/>
    </source>
</evidence>